<evidence type="ECO:0000256" key="6">
    <source>
        <dbReference type="SAM" id="MobiDB-lite"/>
    </source>
</evidence>
<dbReference type="SUPFAM" id="SSF51197">
    <property type="entry name" value="Clavaminate synthase-like"/>
    <property type="match status" value="1"/>
</dbReference>
<dbReference type="Gene3D" id="2.60.120.590">
    <property type="entry name" value="Alpha-ketoglutarate-dependent dioxygenase AlkB-like"/>
    <property type="match status" value="1"/>
</dbReference>
<comment type="similarity">
    <text evidence="1">Belongs to the alkB family.</text>
</comment>
<evidence type="ECO:0000256" key="3">
    <source>
        <dbReference type="ARBA" id="ARBA00022964"/>
    </source>
</evidence>
<dbReference type="EMBL" id="JBFOLJ010000012">
    <property type="protein sequence ID" value="KAL2487715.1"/>
    <property type="molecule type" value="Genomic_DNA"/>
</dbReference>
<reference evidence="9" key="2">
    <citation type="submission" date="2024-07" db="EMBL/GenBank/DDBJ databases">
        <title>Two chromosome-level genome assemblies of Korean endemic species Abeliophyllum distichum and Forsythia ovata (Oleaceae).</title>
        <authorList>
            <person name="Mun J.H."/>
        </authorList>
    </citation>
    <scope>NUCLEOTIDE SEQUENCE</scope>
    <source>
        <strain evidence="9">KNKB202402200001</strain>
        <tissue evidence="9">Leaf</tissue>
    </source>
</reference>
<keyword evidence="5" id="KW-0408">Iron</keyword>
<organism evidence="9 10">
    <name type="scientific">Forsythia ovata</name>
    <dbReference type="NCBI Taxonomy" id="205694"/>
    <lineage>
        <taxon>Eukaryota</taxon>
        <taxon>Viridiplantae</taxon>
        <taxon>Streptophyta</taxon>
        <taxon>Embryophyta</taxon>
        <taxon>Tracheophyta</taxon>
        <taxon>Spermatophyta</taxon>
        <taxon>Magnoliopsida</taxon>
        <taxon>eudicotyledons</taxon>
        <taxon>Gunneridae</taxon>
        <taxon>Pentapetalae</taxon>
        <taxon>asterids</taxon>
        <taxon>lamiids</taxon>
        <taxon>Lamiales</taxon>
        <taxon>Oleaceae</taxon>
        <taxon>Forsythieae</taxon>
        <taxon>Forsythia</taxon>
    </lineage>
</organism>
<protein>
    <submittedName>
        <fullName evidence="9">Oxidoreductase</fullName>
    </submittedName>
</protein>
<feature type="region of interest" description="Disordered" evidence="6">
    <location>
        <begin position="216"/>
        <end position="242"/>
    </location>
</feature>
<dbReference type="GO" id="GO:0051213">
    <property type="term" value="F:dioxygenase activity"/>
    <property type="evidence" value="ECO:0007669"/>
    <property type="project" value="UniProtKB-KW"/>
</dbReference>
<keyword evidence="4" id="KW-0560">Oxidoreductase</keyword>
<dbReference type="Proteomes" id="UP001604277">
    <property type="component" value="Unassembled WGS sequence"/>
</dbReference>
<evidence type="ECO:0000313" key="8">
    <source>
        <dbReference type="EMBL" id="KAL2487658.1"/>
    </source>
</evidence>
<proteinExistence type="inferred from homology"/>
<name>A0ABD1RH34_9LAMI</name>
<dbReference type="Pfam" id="PF13532">
    <property type="entry name" value="2OG-FeII_Oxy_2"/>
    <property type="match status" value="1"/>
</dbReference>
<reference evidence="10" key="1">
    <citation type="submission" date="2024-07" db="EMBL/GenBank/DDBJ databases">
        <title>Two chromosome-level genome assemblies of Korean endemic species Abeliophyllum distichum and Forsythia ovata (Oleaceae).</title>
        <authorList>
            <person name="Jang H."/>
        </authorList>
    </citation>
    <scope>NUCLEOTIDE SEQUENCE [LARGE SCALE GENOMIC DNA]</scope>
</reference>
<dbReference type="InterPro" id="IPR032862">
    <property type="entry name" value="ALKBH6"/>
</dbReference>
<comment type="caution">
    <text evidence="9">The sequence shown here is derived from an EMBL/GenBank/DDBJ whole genome shotgun (WGS) entry which is preliminary data.</text>
</comment>
<evidence type="ECO:0000313" key="9">
    <source>
        <dbReference type="EMBL" id="KAL2487715.1"/>
    </source>
</evidence>
<evidence type="ECO:0000256" key="4">
    <source>
        <dbReference type="ARBA" id="ARBA00023002"/>
    </source>
</evidence>
<feature type="domain" description="Alpha-ketoglutarate-dependent dioxygenase AlkB-like" evidence="7">
    <location>
        <begin position="55"/>
        <end position="257"/>
    </location>
</feature>
<dbReference type="GO" id="GO:0046872">
    <property type="term" value="F:metal ion binding"/>
    <property type="evidence" value="ECO:0007669"/>
    <property type="project" value="UniProtKB-KW"/>
</dbReference>
<dbReference type="AlphaFoldDB" id="A0ABD1RH34"/>
<dbReference type="PANTHER" id="PTHR46030">
    <property type="entry name" value="ALPHA-KETOGLUTARATE-DEPENDENT DIOXYGENASE ALKB HOMOLOG 6"/>
    <property type="match status" value="1"/>
</dbReference>
<dbReference type="PANTHER" id="PTHR46030:SF1">
    <property type="entry name" value="ALPHA-KETOGLUTARATE-DEPENDENT DIOXYGENASE ALKB HOMOLOG 6"/>
    <property type="match status" value="1"/>
</dbReference>
<evidence type="ECO:0000313" key="10">
    <source>
        <dbReference type="Proteomes" id="UP001604277"/>
    </source>
</evidence>
<evidence type="ECO:0000256" key="2">
    <source>
        <dbReference type="ARBA" id="ARBA00022723"/>
    </source>
</evidence>
<evidence type="ECO:0000256" key="1">
    <source>
        <dbReference type="ARBA" id="ARBA00007879"/>
    </source>
</evidence>
<keyword evidence="3" id="KW-0223">Dioxygenase</keyword>
<dbReference type="InterPro" id="IPR037151">
    <property type="entry name" value="AlkB-like_sf"/>
</dbReference>
<dbReference type="InterPro" id="IPR027450">
    <property type="entry name" value="AlkB-like"/>
</dbReference>
<evidence type="ECO:0000259" key="7">
    <source>
        <dbReference type="Pfam" id="PF13532"/>
    </source>
</evidence>
<sequence>MEGTSAREHLNNFIVGSVPTVFYIPDYITASEEDRLLNNIYQAPVSKWKSLKNRRLQNWGGTVHEKGLLAQDLPPWLKQITHRISEESRLFPSELNHVLINEYLPDQGIMPHQDGPAYVPVVAILSLGSSVVMDFTPHPSLNNSTDTSGNNIDDKTSKPAHMAMNSSQGLNKYRSFSVVLMPRSLLIFKDKAYSDYLHGIKGCEMQRYDEAVNVSNSMKSHGQAQPTSGSKKASDDFETGGDTVIHRTGRRISLTCRVVMKVHKNLIKL</sequence>
<evidence type="ECO:0000256" key="5">
    <source>
        <dbReference type="ARBA" id="ARBA00023004"/>
    </source>
</evidence>
<accession>A0ABD1RH34</accession>
<keyword evidence="10" id="KW-1185">Reference proteome</keyword>
<dbReference type="EMBL" id="JBFOLJ010000012">
    <property type="protein sequence ID" value="KAL2487658.1"/>
    <property type="molecule type" value="Genomic_DNA"/>
</dbReference>
<feature type="compositionally biased region" description="Polar residues" evidence="6">
    <location>
        <begin position="216"/>
        <end position="231"/>
    </location>
</feature>
<keyword evidence="2" id="KW-0479">Metal-binding</keyword>
<gene>
    <name evidence="8" type="ORF">Fot_40950</name>
    <name evidence="9" type="ORF">Fot_41007</name>
</gene>